<dbReference type="EMBL" id="LFQU01000012">
    <property type="protein sequence ID" value="KOO68540.1"/>
    <property type="molecule type" value="Genomic_DNA"/>
</dbReference>
<keyword evidence="5" id="KW-0408">Iron</keyword>
<keyword evidence="6" id="KW-0411">Iron-sulfur</keyword>
<comment type="caution">
    <text evidence="8">The sequence shown here is derived from an EMBL/GenBank/DDBJ whole genome shotgun (WGS) entry which is preliminary data.</text>
</comment>
<dbReference type="SFLD" id="SFLDG01091">
    <property type="entry name" value="uncharacterized_CHP01210-like"/>
    <property type="match status" value="1"/>
</dbReference>
<dbReference type="GO" id="GO:0051539">
    <property type="term" value="F:4 iron, 4 sulfur cluster binding"/>
    <property type="evidence" value="ECO:0007669"/>
    <property type="project" value="UniProtKB-KW"/>
</dbReference>
<proteinExistence type="predicted"/>
<dbReference type="RefSeq" id="WP_053398359.1">
    <property type="nucleotide sequence ID" value="NZ_LFQU01000012.1"/>
</dbReference>
<accession>A0A8E1UQ68</accession>
<name>A0A8E1UQ68_9BACT</name>
<evidence type="ECO:0000313" key="9">
    <source>
        <dbReference type="Proteomes" id="UP000036951"/>
    </source>
</evidence>
<evidence type="ECO:0000313" key="8">
    <source>
        <dbReference type="EMBL" id="KOO68540.1"/>
    </source>
</evidence>
<dbReference type="Pfam" id="PF04055">
    <property type="entry name" value="Radical_SAM"/>
    <property type="match status" value="1"/>
</dbReference>
<dbReference type="PANTHER" id="PTHR11135:SF1">
    <property type="entry name" value="PROTEIN YHCC"/>
    <property type="match status" value="1"/>
</dbReference>
<organism evidence="8 9">
    <name type="scientific">Xylanibacter rarus</name>
    <dbReference type="NCBI Taxonomy" id="1676614"/>
    <lineage>
        <taxon>Bacteria</taxon>
        <taxon>Pseudomonadati</taxon>
        <taxon>Bacteroidota</taxon>
        <taxon>Bacteroidia</taxon>
        <taxon>Bacteroidales</taxon>
        <taxon>Prevotellaceae</taxon>
        <taxon>Xylanibacter</taxon>
    </lineage>
</organism>
<dbReference type="AlphaFoldDB" id="A0A8E1UQ68"/>
<dbReference type="NCBIfam" id="TIGR01212">
    <property type="entry name" value="TIGR01212 family radical SAM protein"/>
    <property type="match status" value="1"/>
</dbReference>
<dbReference type="GO" id="GO:0046872">
    <property type="term" value="F:metal ion binding"/>
    <property type="evidence" value="ECO:0007669"/>
    <property type="project" value="UniProtKB-KW"/>
</dbReference>
<dbReference type="SMART" id="SM00729">
    <property type="entry name" value="Elp3"/>
    <property type="match status" value="1"/>
</dbReference>
<dbReference type="PROSITE" id="PS51918">
    <property type="entry name" value="RADICAL_SAM"/>
    <property type="match status" value="1"/>
</dbReference>
<reference evidence="8 9" key="1">
    <citation type="submission" date="2015-06" db="EMBL/GenBank/DDBJ databases">
        <title>Prevotella sp. 109, sp. nov., a novel member of the family Prevotellaceae isolated from human faeces.</title>
        <authorList>
            <person name="Shkoporov A.N."/>
            <person name="Chaplin A.V."/>
            <person name="Kafarskaia L.I."/>
            <person name="Efimov B.A."/>
        </authorList>
    </citation>
    <scope>NUCLEOTIDE SEQUENCE [LARGE SCALE GENOMIC DNA]</scope>
    <source>
        <strain evidence="8 9">109</strain>
    </source>
</reference>
<keyword evidence="3" id="KW-0949">S-adenosyl-L-methionine</keyword>
<evidence type="ECO:0000256" key="6">
    <source>
        <dbReference type="ARBA" id="ARBA00023014"/>
    </source>
</evidence>
<dbReference type="InterPro" id="IPR039661">
    <property type="entry name" value="ELP3"/>
</dbReference>
<feature type="domain" description="Radical SAM core" evidence="7">
    <location>
        <begin position="22"/>
        <end position="275"/>
    </location>
</feature>
<dbReference type="OrthoDB" id="9801689at2"/>
<keyword evidence="4" id="KW-0479">Metal-binding</keyword>
<dbReference type="InterPro" id="IPR058240">
    <property type="entry name" value="rSAM_sf"/>
</dbReference>
<evidence type="ECO:0000259" key="7">
    <source>
        <dbReference type="PROSITE" id="PS51918"/>
    </source>
</evidence>
<dbReference type="CDD" id="cd01335">
    <property type="entry name" value="Radical_SAM"/>
    <property type="match status" value="1"/>
</dbReference>
<dbReference type="Gene3D" id="3.80.30.20">
    <property type="entry name" value="tm_1862 like domain"/>
    <property type="match status" value="1"/>
</dbReference>
<dbReference type="SFLD" id="SFLDS00029">
    <property type="entry name" value="Radical_SAM"/>
    <property type="match status" value="1"/>
</dbReference>
<evidence type="ECO:0000256" key="2">
    <source>
        <dbReference type="ARBA" id="ARBA00022485"/>
    </source>
</evidence>
<gene>
    <name evidence="8" type="ORF">ACU52_07655</name>
</gene>
<dbReference type="InterPro" id="IPR023404">
    <property type="entry name" value="rSAM_horseshoe"/>
</dbReference>
<evidence type="ECO:0000256" key="3">
    <source>
        <dbReference type="ARBA" id="ARBA00022691"/>
    </source>
</evidence>
<dbReference type="GO" id="GO:0003824">
    <property type="term" value="F:catalytic activity"/>
    <property type="evidence" value="ECO:0007669"/>
    <property type="project" value="InterPro"/>
</dbReference>
<dbReference type="InterPro" id="IPR005911">
    <property type="entry name" value="YhcC-like"/>
</dbReference>
<keyword evidence="2" id="KW-0004">4Fe-4S</keyword>
<dbReference type="SFLD" id="SFLDG01086">
    <property type="entry name" value="elongater_protein-like"/>
    <property type="match status" value="1"/>
</dbReference>
<sequence>MQDLNKKTTLPYNDFGSWIRSIFPFKIQKISVDAGFSCPNRDGRISYGGCAFCNNSTFNPAYCDKNKTIKEQLEKGKMFFRNKYPEMRYLAYFQAYTNTYGNIEQLKRLYEEALNTEDIVGIVIGTRPDCINSEILDYLQSLSRQTFVIVEYGIESANNDTLKRINRGHTFECSRNAIEETTSRGIITGGHIILGLPGEDTNENIKQASLISQTSLNIIKIHQLQIIRGTKLENDYYQGGIHTYDVDEYIELLAKYIQHLRSNIIIDRFTSQSPKDLLIAPDWGLKNYEFTNKFVNYLKKNNIYQGQLWGKNNKYNQQ</sequence>
<dbReference type="Pfam" id="PF16199">
    <property type="entry name" value="Radical_SAM_C"/>
    <property type="match status" value="1"/>
</dbReference>
<dbReference type="InterPro" id="IPR007197">
    <property type="entry name" value="rSAM"/>
</dbReference>
<dbReference type="InterPro" id="IPR032432">
    <property type="entry name" value="Radical_SAM_C"/>
</dbReference>
<dbReference type="SUPFAM" id="SSF102114">
    <property type="entry name" value="Radical SAM enzymes"/>
    <property type="match status" value="1"/>
</dbReference>
<dbReference type="InterPro" id="IPR006638">
    <property type="entry name" value="Elp3/MiaA/NifB-like_rSAM"/>
</dbReference>
<evidence type="ECO:0000256" key="4">
    <source>
        <dbReference type="ARBA" id="ARBA00022723"/>
    </source>
</evidence>
<dbReference type="Proteomes" id="UP000036951">
    <property type="component" value="Unassembled WGS sequence"/>
</dbReference>
<protein>
    <submittedName>
        <fullName evidence="8">Radical SAM protein</fullName>
    </submittedName>
</protein>
<evidence type="ECO:0000256" key="1">
    <source>
        <dbReference type="ARBA" id="ARBA00001966"/>
    </source>
</evidence>
<keyword evidence="9" id="KW-1185">Reference proteome</keyword>
<evidence type="ECO:0000256" key="5">
    <source>
        <dbReference type="ARBA" id="ARBA00023004"/>
    </source>
</evidence>
<comment type="cofactor">
    <cofactor evidence="1">
        <name>[4Fe-4S] cluster</name>
        <dbReference type="ChEBI" id="CHEBI:49883"/>
    </cofactor>
</comment>
<dbReference type="PANTHER" id="PTHR11135">
    <property type="entry name" value="HISTONE ACETYLTRANSFERASE-RELATED"/>
    <property type="match status" value="1"/>
</dbReference>